<sequence length="226" mass="25629">MTPSPYEHIYSNQHQNKDSEVRKENSLLSKCCFCVPLETGCFVLGYTSLILNFIISMFFFGTLAFLAIYTHGFQYLRTKATEDGERVPDMDSMDSNKLMQIIIITVLDGSLNLAWFAMCIVLLVGLHKKQPGHIKLQVSIAALRILLSIVGVALYTGHTTNSSVFCTAEILLSVFFILLYYSYAKQLKQEQLSDDPKSLSEIVSEVILKYPQNIDNFTLPEKKEKY</sequence>
<feature type="transmembrane region" description="Helical" evidence="1">
    <location>
        <begin position="98"/>
        <end position="126"/>
    </location>
</feature>
<name>A0A9J7E7C3_SPOLT</name>
<dbReference type="AlphaFoldDB" id="A0A9J7E7C3"/>
<evidence type="ECO:0000256" key="1">
    <source>
        <dbReference type="SAM" id="Phobius"/>
    </source>
</evidence>
<keyword evidence="1" id="KW-0472">Membrane</keyword>
<keyword evidence="2" id="KW-1185">Reference proteome</keyword>
<evidence type="ECO:0000313" key="3">
    <source>
        <dbReference type="RefSeq" id="XP_022823536.1"/>
    </source>
</evidence>
<dbReference type="OrthoDB" id="7355243at2759"/>
<organism evidence="2 3">
    <name type="scientific">Spodoptera litura</name>
    <name type="common">Asian cotton leafworm</name>
    <dbReference type="NCBI Taxonomy" id="69820"/>
    <lineage>
        <taxon>Eukaryota</taxon>
        <taxon>Metazoa</taxon>
        <taxon>Ecdysozoa</taxon>
        <taxon>Arthropoda</taxon>
        <taxon>Hexapoda</taxon>
        <taxon>Insecta</taxon>
        <taxon>Pterygota</taxon>
        <taxon>Neoptera</taxon>
        <taxon>Endopterygota</taxon>
        <taxon>Lepidoptera</taxon>
        <taxon>Glossata</taxon>
        <taxon>Ditrysia</taxon>
        <taxon>Noctuoidea</taxon>
        <taxon>Noctuidae</taxon>
        <taxon>Amphipyrinae</taxon>
        <taxon>Spodoptera</taxon>
    </lineage>
</organism>
<evidence type="ECO:0000313" key="2">
    <source>
        <dbReference type="Proteomes" id="UP000301870"/>
    </source>
</evidence>
<keyword evidence="1" id="KW-0812">Transmembrane</keyword>
<accession>A0A9J7E7C3</accession>
<dbReference type="GeneID" id="111354344"/>
<feature type="transmembrane region" description="Helical" evidence="1">
    <location>
        <begin position="138"/>
        <end position="156"/>
    </location>
</feature>
<keyword evidence="1" id="KW-1133">Transmembrane helix</keyword>
<reference evidence="3" key="1">
    <citation type="submission" date="2025-08" db="UniProtKB">
        <authorList>
            <consortium name="RefSeq"/>
        </authorList>
    </citation>
    <scope>IDENTIFICATION</scope>
    <source>
        <strain evidence="3">Ishihara</strain>
        <tissue evidence="3">Whole body</tissue>
    </source>
</reference>
<dbReference type="Proteomes" id="UP000301870">
    <property type="component" value="Chromosome 18"/>
</dbReference>
<gene>
    <name evidence="3" type="primary">LOC111354344</name>
</gene>
<dbReference type="RefSeq" id="XP_022823536.1">
    <property type="nucleotide sequence ID" value="XM_022967768.1"/>
</dbReference>
<feature type="transmembrane region" description="Helical" evidence="1">
    <location>
        <begin position="49"/>
        <end position="69"/>
    </location>
</feature>
<proteinExistence type="predicted"/>
<dbReference type="KEGG" id="sliu:111354344"/>
<protein>
    <submittedName>
        <fullName evidence="3">Uncharacterized protein LOC111354344</fullName>
    </submittedName>
</protein>
<feature type="transmembrane region" description="Helical" evidence="1">
    <location>
        <begin position="162"/>
        <end position="183"/>
    </location>
</feature>